<dbReference type="InterPro" id="IPR036390">
    <property type="entry name" value="WH_DNA-bd_sf"/>
</dbReference>
<dbReference type="SUPFAM" id="SSF46785">
    <property type="entry name" value="Winged helix' DNA-binding domain"/>
    <property type="match status" value="1"/>
</dbReference>
<dbReference type="SUPFAM" id="SSF55781">
    <property type="entry name" value="GAF domain-like"/>
    <property type="match status" value="1"/>
</dbReference>
<dbReference type="Pfam" id="PF01614">
    <property type="entry name" value="IclR_C"/>
    <property type="match status" value="1"/>
</dbReference>
<dbReference type="InterPro" id="IPR050707">
    <property type="entry name" value="HTH_MetabolicPath_Reg"/>
</dbReference>
<protein>
    <submittedName>
        <fullName evidence="6">Helix-turn-helix domain-containing protein</fullName>
    </submittedName>
</protein>
<dbReference type="InterPro" id="IPR036388">
    <property type="entry name" value="WH-like_DNA-bd_sf"/>
</dbReference>
<sequence length="345" mass="37125">MNETERRGSGCDGGIVDSGEVASCGKLRARFRGVSRCNLLLRRAELAWCIGAWMGSHRMCMEPMIRMPDRSDPLQPGTPSMTTPAPSPFLVEAAQTLAVLEAFTPVFPALGVADVARRSGVPVELVARIVATLAERGYLQPDGAGHYRLGSRLIGITRNFLGARGVRALARGAMEALATRFRAPVALSERDGLDMLYLEYVKADAPVVLQHRIGTRLPLVTSAAGRAWLAGAPASESEVVARQLAVRLHRDWAGVQPKLAQARDDLRQLGFTRSYGDMEPELNAVAVPMRSPIDGLVVVFSLASPAMLAPARRFDAELGPALVATVQALRAELERIGSEPWAEAS</sequence>
<evidence type="ECO:0000256" key="1">
    <source>
        <dbReference type="ARBA" id="ARBA00023015"/>
    </source>
</evidence>
<name>A0A6N8IZU6_9BURK</name>
<dbReference type="Pfam" id="PF09339">
    <property type="entry name" value="HTH_IclR"/>
    <property type="match status" value="1"/>
</dbReference>
<keyword evidence="2" id="KW-0238">DNA-binding</keyword>
<gene>
    <name evidence="6" type="ORF">GON04_18555</name>
</gene>
<dbReference type="PROSITE" id="PS51078">
    <property type="entry name" value="ICLR_ED"/>
    <property type="match status" value="1"/>
</dbReference>
<dbReference type="GO" id="GO:0003700">
    <property type="term" value="F:DNA-binding transcription factor activity"/>
    <property type="evidence" value="ECO:0007669"/>
    <property type="project" value="TreeGrafter"/>
</dbReference>
<dbReference type="EMBL" id="WSEL01000009">
    <property type="protein sequence ID" value="MVQ31466.1"/>
    <property type="molecule type" value="Genomic_DNA"/>
</dbReference>
<keyword evidence="3" id="KW-0804">Transcription</keyword>
<dbReference type="PROSITE" id="PS51077">
    <property type="entry name" value="HTH_ICLR"/>
    <property type="match status" value="1"/>
</dbReference>
<dbReference type="InterPro" id="IPR029016">
    <property type="entry name" value="GAF-like_dom_sf"/>
</dbReference>
<evidence type="ECO:0000313" key="6">
    <source>
        <dbReference type="EMBL" id="MVQ31466.1"/>
    </source>
</evidence>
<dbReference type="GO" id="GO:0003677">
    <property type="term" value="F:DNA binding"/>
    <property type="evidence" value="ECO:0007669"/>
    <property type="project" value="UniProtKB-KW"/>
</dbReference>
<proteinExistence type="predicted"/>
<evidence type="ECO:0000259" key="5">
    <source>
        <dbReference type="PROSITE" id="PS51078"/>
    </source>
</evidence>
<evidence type="ECO:0000259" key="4">
    <source>
        <dbReference type="PROSITE" id="PS51077"/>
    </source>
</evidence>
<feature type="domain" description="HTH iclR-type" evidence="4">
    <location>
        <begin position="90"/>
        <end position="151"/>
    </location>
</feature>
<dbReference type="Gene3D" id="3.30.450.40">
    <property type="match status" value="1"/>
</dbReference>
<dbReference type="InterPro" id="IPR005471">
    <property type="entry name" value="Tscrpt_reg_IclR_N"/>
</dbReference>
<keyword evidence="1" id="KW-0805">Transcription regulation</keyword>
<evidence type="ECO:0000256" key="3">
    <source>
        <dbReference type="ARBA" id="ARBA00023163"/>
    </source>
</evidence>
<evidence type="ECO:0000313" key="7">
    <source>
        <dbReference type="Proteomes" id="UP000469385"/>
    </source>
</evidence>
<reference evidence="6 7" key="1">
    <citation type="submission" date="2019-12" db="EMBL/GenBank/DDBJ databases">
        <authorList>
            <person name="Huq M.A."/>
        </authorList>
    </citation>
    <scope>NUCLEOTIDE SEQUENCE [LARGE SCALE GENOMIC DNA]</scope>
    <source>
        <strain evidence="6 7">MAH-25</strain>
    </source>
</reference>
<dbReference type="Gene3D" id="1.10.10.10">
    <property type="entry name" value="Winged helix-like DNA-binding domain superfamily/Winged helix DNA-binding domain"/>
    <property type="match status" value="1"/>
</dbReference>
<evidence type="ECO:0000256" key="2">
    <source>
        <dbReference type="ARBA" id="ARBA00023125"/>
    </source>
</evidence>
<comment type="caution">
    <text evidence="6">The sequence shown here is derived from an EMBL/GenBank/DDBJ whole genome shotgun (WGS) entry which is preliminary data.</text>
</comment>
<dbReference type="GO" id="GO:0045892">
    <property type="term" value="P:negative regulation of DNA-templated transcription"/>
    <property type="evidence" value="ECO:0007669"/>
    <property type="project" value="TreeGrafter"/>
</dbReference>
<dbReference type="InterPro" id="IPR014757">
    <property type="entry name" value="Tscrpt_reg_IclR_C"/>
</dbReference>
<feature type="domain" description="IclR-ED" evidence="5">
    <location>
        <begin position="152"/>
        <end position="335"/>
    </location>
</feature>
<keyword evidence="7" id="KW-1185">Reference proteome</keyword>
<organism evidence="6 7">
    <name type="scientific">Ramlibacter pinisoli</name>
    <dbReference type="NCBI Taxonomy" id="2682844"/>
    <lineage>
        <taxon>Bacteria</taxon>
        <taxon>Pseudomonadati</taxon>
        <taxon>Pseudomonadota</taxon>
        <taxon>Betaproteobacteria</taxon>
        <taxon>Burkholderiales</taxon>
        <taxon>Comamonadaceae</taxon>
        <taxon>Ramlibacter</taxon>
    </lineage>
</organism>
<dbReference type="PANTHER" id="PTHR30136:SF33">
    <property type="entry name" value="TRANSCRIPTIONAL REGULATORY PROTEIN"/>
    <property type="match status" value="1"/>
</dbReference>
<dbReference type="SMART" id="SM00346">
    <property type="entry name" value="HTH_ICLR"/>
    <property type="match status" value="1"/>
</dbReference>
<dbReference type="Proteomes" id="UP000469385">
    <property type="component" value="Unassembled WGS sequence"/>
</dbReference>
<dbReference type="PANTHER" id="PTHR30136">
    <property type="entry name" value="HELIX-TURN-HELIX TRANSCRIPTIONAL REGULATOR, ICLR FAMILY"/>
    <property type="match status" value="1"/>
</dbReference>
<dbReference type="AlphaFoldDB" id="A0A6N8IZU6"/>
<accession>A0A6N8IZU6</accession>